<sequence length="228" mass="26394">MYHIGYVKLAEINEEKYIHSIEKECSVEKIDQNISAQQLEKIDGLIIFIENDETICATSEIILKIKERSNTLIWIVAQKMNTISKVVFLQLGADGNFDDEQSLDIFRLTMINALKRKRIDQQELSSTKDEETTSFTLDNRNQVMKIAGKPTTPLTNLEYRTIQVLADNIGNTVTYAEIYEAVWHKKYTDEKYKIANVMFHIRGKIEEDTSNPIYIKTVRSRGYLLCKT</sequence>
<protein>
    <recommendedName>
        <fullName evidence="5">OmpR/PhoB-type domain-containing protein</fullName>
    </recommendedName>
</protein>
<dbReference type="EMBL" id="AJAR01000020">
    <property type="protein sequence ID" value="EOH94983.1"/>
    <property type="molecule type" value="Genomic_DNA"/>
</dbReference>
<dbReference type="RefSeq" id="WP_010762253.1">
    <property type="nucleotide sequence ID" value="NZ_KB946316.1"/>
</dbReference>
<evidence type="ECO:0000256" key="4">
    <source>
        <dbReference type="PROSITE-ProRule" id="PRU01091"/>
    </source>
</evidence>
<keyword evidence="1" id="KW-0805">Transcription regulation</keyword>
<keyword evidence="2 4" id="KW-0238">DNA-binding</keyword>
<dbReference type="AlphaFoldDB" id="R2QIH5"/>
<dbReference type="Gene3D" id="1.10.10.10">
    <property type="entry name" value="Winged helix-like DNA-binding domain superfamily/Winged helix DNA-binding domain"/>
    <property type="match status" value="1"/>
</dbReference>
<feature type="DNA-binding region" description="OmpR/PhoB-type" evidence="4">
    <location>
        <begin position="122"/>
        <end position="227"/>
    </location>
</feature>
<dbReference type="GO" id="GO:0006355">
    <property type="term" value="P:regulation of DNA-templated transcription"/>
    <property type="evidence" value="ECO:0007669"/>
    <property type="project" value="InterPro"/>
</dbReference>
<evidence type="ECO:0000259" key="5">
    <source>
        <dbReference type="PROSITE" id="PS51755"/>
    </source>
</evidence>
<dbReference type="STRING" id="155618.RV06_GL002336"/>
<accession>R2QIH5</accession>
<dbReference type="Pfam" id="PF00486">
    <property type="entry name" value="Trans_reg_C"/>
    <property type="match status" value="1"/>
</dbReference>
<evidence type="ECO:0000256" key="3">
    <source>
        <dbReference type="ARBA" id="ARBA00023163"/>
    </source>
</evidence>
<dbReference type="GO" id="GO:0003677">
    <property type="term" value="F:DNA binding"/>
    <property type="evidence" value="ECO:0007669"/>
    <property type="project" value="UniProtKB-UniRule"/>
</dbReference>
<reference evidence="6 8" key="1">
    <citation type="submission" date="2013-02" db="EMBL/GenBank/DDBJ databases">
        <title>The Genome Sequence of Enterococcus haemoperoxidus BAA-382.</title>
        <authorList>
            <consortium name="The Broad Institute Genome Sequencing Platform"/>
            <consortium name="The Broad Institute Genome Sequencing Center for Infectious Disease"/>
            <person name="Earl A.M."/>
            <person name="Gilmore M.S."/>
            <person name="Lebreton F."/>
            <person name="Walker B."/>
            <person name="Young S.K."/>
            <person name="Zeng Q."/>
            <person name="Gargeya S."/>
            <person name="Fitzgerald M."/>
            <person name="Haas B."/>
            <person name="Abouelleil A."/>
            <person name="Alvarado L."/>
            <person name="Arachchi H.M."/>
            <person name="Berlin A.M."/>
            <person name="Chapman S.B."/>
            <person name="Dewar J."/>
            <person name="Goldberg J."/>
            <person name="Griggs A."/>
            <person name="Gujja S."/>
            <person name="Hansen M."/>
            <person name="Howarth C."/>
            <person name="Imamovic A."/>
            <person name="Larimer J."/>
            <person name="McCowan C."/>
            <person name="Murphy C."/>
            <person name="Neiman D."/>
            <person name="Pearson M."/>
            <person name="Priest M."/>
            <person name="Roberts A."/>
            <person name="Saif S."/>
            <person name="Shea T."/>
            <person name="Sisk P."/>
            <person name="Sykes S."/>
            <person name="Wortman J."/>
            <person name="Nusbaum C."/>
            <person name="Birren B."/>
        </authorList>
    </citation>
    <scope>NUCLEOTIDE SEQUENCE [LARGE SCALE GENOMIC DNA]</scope>
    <source>
        <strain evidence="6 8">ATCC BAA-382</strain>
    </source>
</reference>
<dbReference type="InterPro" id="IPR016032">
    <property type="entry name" value="Sig_transdc_resp-reg_C-effctor"/>
</dbReference>
<dbReference type="Proteomes" id="UP000014197">
    <property type="component" value="Unassembled WGS sequence"/>
</dbReference>
<proteinExistence type="predicted"/>
<dbReference type="InterPro" id="IPR001867">
    <property type="entry name" value="OmpR/PhoB-type_DNA-bd"/>
</dbReference>
<feature type="domain" description="OmpR/PhoB-type" evidence="5">
    <location>
        <begin position="122"/>
        <end position="227"/>
    </location>
</feature>
<dbReference type="OrthoDB" id="2193419at2"/>
<keyword evidence="9" id="KW-1185">Reference proteome</keyword>
<name>R2QIH5_9ENTE</name>
<dbReference type="PROSITE" id="PS51755">
    <property type="entry name" value="OMPR_PHOB"/>
    <property type="match status" value="1"/>
</dbReference>
<dbReference type="Proteomes" id="UP000013858">
    <property type="component" value="Unassembled WGS sequence"/>
</dbReference>
<keyword evidence="3" id="KW-0804">Transcription</keyword>
<evidence type="ECO:0000313" key="8">
    <source>
        <dbReference type="Proteomes" id="UP000013858"/>
    </source>
</evidence>
<dbReference type="GO" id="GO:0000160">
    <property type="term" value="P:phosphorelay signal transduction system"/>
    <property type="evidence" value="ECO:0007669"/>
    <property type="project" value="InterPro"/>
</dbReference>
<evidence type="ECO:0000256" key="1">
    <source>
        <dbReference type="ARBA" id="ARBA00023015"/>
    </source>
</evidence>
<organism evidence="6 8">
    <name type="scientific">Enterococcus haemoperoxidus ATCC BAA-382</name>
    <dbReference type="NCBI Taxonomy" id="1158608"/>
    <lineage>
        <taxon>Bacteria</taxon>
        <taxon>Bacillati</taxon>
        <taxon>Bacillota</taxon>
        <taxon>Bacilli</taxon>
        <taxon>Lactobacillales</taxon>
        <taxon>Enterococcaceae</taxon>
        <taxon>Enterococcus</taxon>
    </lineage>
</organism>
<dbReference type="InterPro" id="IPR036388">
    <property type="entry name" value="WH-like_DNA-bd_sf"/>
</dbReference>
<dbReference type="eggNOG" id="COG0745">
    <property type="taxonomic scope" value="Bacteria"/>
</dbReference>
<evidence type="ECO:0000256" key="2">
    <source>
        <dbReference type="ARBA" id="ARBA00023125"/>
    </source>
</evidence>
<dbReference type="SMART" id="SM00862">
    <property type="entry name" value="Trans_reg_C"/>
    <property type="match status" value="1"/>
</dbReference>
<dbReference type="SUPFAM" id="SSF46894">
    <property type="entry name" value="C-terminal effector domain of the bipartite response regulators"/>
    <property type="match status" value="1"/>
</dbReference>
<comment type="caution">
    <text evidence="6">The sequence shown here is derived from an EMBL/GenBank/DDBJ whole genome shotgun (WGS) entry which is preliminary data.</text>
</comment>
<evidence type="ECO:0000313" key="6">
    <source>
        <dbReference type="EMBL" id="EOH94983.1"/>
    </source>
</evidence>
<evidence type="ECO:0000313" key="9">
    <source>
        <dbReference type="Proteomes" id="UP000014197"/>
    </source>
</evidence>
<evidence type="ECO:0000313" key="7">
    <source>
        <dbReference type="EMBL" id="EOT60382.1"/>
    </source>
</evidence>
<dbReference type="PATRIC" id="fig|1158608.3.peg.2027"/>
<reference evidence="7 9" key="2">
    <citation type="submission" date="2013-03" db="EMBL/GenBank/DDBJ databases">
        <title>The Genome Sequence of Enterococcus haemoperoxidus BAA-382 (PacBio/Illumina hybrid assembly).</title>
        <authorList>
            <consortium name="The Broad Institute Genomics Platform"/>
            <consortium name="The Broad Institute Genome Sequencing Center for Infectious Disease"/>
            <person name="Earl A."/>
            <person name="Russ C."/>
            <person name="Gilmore M."/>
            <person name="Surin D."/>
            <person name="Walker B."/>
            <person name="Young S."/>
            <person name="Zeng Q."/>
            <person name="Gargeya S."/>
            <person name="Fitzgerald M."/>
            <person name="Haas B."/>
            <person name="Abouelleil A."/>
            <person name="Allen A.W."/>
            <person name="Alvarado L."/>
            <person name="Arachchi H.M."/>
            <person name="Berlin A.M."/>
            <person name="Chapman S.B."/>
            <person name="Gainer-Dewar J."/>
            <person name="Goldberg J."/>
            <person name="Griggs A."/>
            <person name="Gujja S."/>
            <person name="Hansen M."/>
            <person name="Howarth C."/>
            <person name="Imamovic A."/>
            <person name="Ireland A."/>
            <person name="Larimer J."/>
            <person name="McCowan C."/>
            <person name="Murphy C."/>
            <person name="Pearson M."/>
            <person name="Poon T.W."/>
            <person name="Priest M."/>
            <person name="Roberts A."/>
            <person name="Saif S."/>
            <person name="Shea T."/>
            <person name="Sisk P."/>
            <person name="Sykes S."/>
            <person name="Wortman J."/>
            <person name="Nusbaum C."/>
            <person name="Birren B."/>
        </authorList>
    </citation>
    <scope>NUCLEOTIDE SEQUENCE [LARGE SCALE GENOMIC DNA]</scope>
    <source>
        <strain evidence="7 9">ATCC BAA-382</strain>
    </source>
</reference>
<dbReference type="CDD" id="cd00383">
    <property type="entry name" value="trans_reg_C"/>
    <property type="match status" value="1"/>
</dbReference>
<dbReference type="EMBL" id="ASVY01000003">
    <property type="protein sequence ID" value="EOT60382.1"/>
    <property type="molecule type" value="Genomic_DNA"/>
</dbReference>
<gene>
    <name evidence="7" type="ORF">I583_03028</name>
    <name evidence="6" type="ORF">UAW_02062</name>
</gene>